<evidence type="ECO:0008006" key="3">
    <source>
        <dbReference type="Google" id="ProtNLM"/>
    </source>
</evidence>
<accession>A0A0H2L975</accession>
<protein>
    <recommendedName>
        <fullName evidence="3">Thiamine-binding protein domain-containing protein</fullName>
    </recommendedName>
</protein>
<dbReference type="AlphaFoldDB" id="A0A0H2L975"/>
<dbReference type="RefSeq" id="WP_047231151.1">
    <property type="nucleotide sequence ID" value="NZ_JNBQ01000001.1"/>
</dbReference>
<organism evidence="1 2">
    <name type="scientific">Cellulosimicrobium funkei</name>
    <dbReference type="NCBI Taxonomy" id="264251"/>
    <lineage>
        <taxon>Bacteria</taxon>
        <taxon>Bacillati</taxon>
        <taxon>Actinomycetota</taxon>
        <taxon>Actinomycetes</taxon>
        <taxon>Micrococcales</taxon>
        <taxon>Promicromonosporaceae</taxon>
        <taxon>Cellulosimicrobium</taxon>
    </lineage>
</organism>
<dbReference type="PATRIC" id="fig|264251.5.peg.507"/>
<proteinExistence type="predicted"/>
<reference evidence="1 2" key="1">
    <citation type="submission" date="2014-05" db="EMBL/GenBank/DDBJ databases">
        <title>Cellulosimicrobium funkei U11 genome.</title>
        <authorList>
            <person name="Hu C."/>
            <person name="Gong Y."/>
            <person name="Wan W."/>
            <person name="Jiang M."/>
        </authorList>
    </citation>
    <scope>NUCLEOTIDE SEQUENCE [LARGE SCALE GENOMIC DNA]</scope>
    <source>
        <strain evidence="1 2">U11</strain>
    </source>
</reference>
<gene>
    <name evidence="1" type="ORF">FB00_02450</name>
</gene>
<evidence type="ECO:0000313" key="1">
    <source>
        <dbReference type="EMBL" id="KLN36737.1"/>
    </source>
</evidence>
<dbReference type="Proteomes" id="UP000035265">
    <property type="component" value="Unassembled WGS sequence"/>
</dbReference>
<keyword evidence="2" id="KW-1185">Reference proteome</keyword>
<dbReference type="STRING" id="264251.FB00_02450"/>
<comment type="caution">
    <text evidence="1">The sequence shown here is derived from an EMBL/GenBank/DDBJ whole genome shotgun (WGS) entry which is preliminary data.</text>
</comment>
<name>A0A0H2L975_9MICO</name>
<dbReference type="EMBL" id="JNBQ01000001">
    <property type="protein sequence ID" value="KLN36737.1"/>
    <property type="molecule type" value="Genomic_DNA"/>
</dbReference>
<evidence type="ECO:0000313" key="2">
    <source>
        <dbReference type="Proteomes" id="UP000035265"/>
    </source>
</evidence>
<sequence length="95" mass="9799">MPSYRVTLAVGLLRPGADPEAVLPAAAAAARALTTVEAYDVGVVRGEARVTVRFLADTDAAAHAVADAVEAGVRAHAATSGGRLTRRWGARWHPA</sequence>